<accession>A0A8S2Z338</accession>
<reference evidence="1" key="1">
    <citation type="submission" date="2021-02" db="EMBL/GenBank/DDBJ databases">
        <authorList>
            <person name="Nowell W R."/>
        </authorList>
    </citation>
    <scope>NUCLEOTIDE SEQUENCE</scope>
</reference>
<dbReference type="Proteomes" id="UP000681722">
    <property type="component" value="Unassembled WGS sequence"/>
</dbReference>
<organism evidence="1 2">
    <name type="scientific">Didymodactylos carnosus</name>
    <dbReference type="NCBI Taxonomy" id="1234261"/>
    <lineage>
        <taxon>Eukaryota</taxon>
        <taxon>Metazoa</taxon>
        <taxon>Spiralia</taxon>
        <taxon>Gnathifera</taxon>
        <taxon>Rotifera</taxon>
        <taxon>Eurotatoria</taxon>
        <taxon>Bdelloidea</taxon>
        <taxon>Philodinida</taxon>
        <taxon>Philodinidae</taxon>
        <taxon>Didymodactylos</taxon>
    </lineage>
</organism>
<comment type="caution">
    <text evidence="1">The sequence shown here is derived from an EMBL/GenBank/DDBJ whole genome shotgun (WGS) entry which is preliminary data.</text>
</comment>
<evidence type="ECO:0000313" key="2">
    <source>
        <dbReference type="Proteomes" id="UP000681722"/>
    </source>
</evidence>
<dbReference type="EMBL" id="CAJOBC010126080">
    <property type="protein sequence ID" value="CAF4595396.1"/>
    <property type="molecule type" value="Genomic_DNA"/>
</dbReference>
<dbReference type="OrthoDB" id="10071239at2759"/>
<evidence type="ECO:0000313" key="1">
    <source>
        <dbReference type="EMBL" id="CAF4595396.1"/>
    </source>
</evidence>
<gene>
    <name evidence="1" type="ORF">SRO942_LOCUS48664</name>
</gene>
<feature type="non-terminal residue" evidence="1">
    <location>
        <position position="1"/>
    </location>
</feature>
<protein>
    <submittedName>
        <fullName evidence="1">Uncharacterized protein</fullName>
    </submittedName>
</protein>
<sequence>VNLSGMYEKAADVLSTAAKMKLSNSQSNQSLISFLLHPTKGRVSAIPDMLDVATQFYKDLYSPKSIDTSRWDELFEGLPKLSDNNRDIMEGEITAAECMTALKEMKLRKSPGEDGITVE</sequence>
<feature type="non-terminal residue" evidence="1">
    <location>
        <position position="119"/>
    </location>
</feature>
<proteinExistence type="predicted"/>
<name>A0A8S2Z338_9BILA</name>
<dbReference type="AlphaFoldDB" id="A0A8S2Z338"/>